<feature type="compositionally biased region" description="Low complexity" evidence="6">
    <location>
        <begin position="707"/>
        <end position="720"/>
    </location>
</feature>
<dbReference type="EMBL" id="VUMV01000002">
    <property type="protein sequence ID" value="MST81348.1"/>
    <property type="molecule type" value="Genomic_DNA"/>
</dbReference>
<feature type="transmembrane region" description="Helical" evidence="7">
    <location>
        <begin position="651"/>
        <end position="673"/>
    </location>
</feature>
<dbReference type="SUPFAM" id="SSF82866">
    <property type="entry name" value="Multidrug efflux transporter AcrB transmembrane domain"/>
    <property type="match status" value="2"/>
</dbReference>
<dbReference type="RefSeq" id="WP_154457165.1">
    <property type="nucleotide sequence ID" value="NZ_VUMV01000002.1"/>
</dbReference>
<feature type="region of interest" description="Disordered" evidence="6">
    <location>
        <begin position="707"/>
        <end position="751"/>
    </location>
</feature>
<feature type="compositionally biased region" description="Basic and acidic residues" evidence="6">
    <location>
        <begin position="736"/>
        <end position="751"/>
    </location>
</feature>
<dbReference type="Pfam" id="PF03176">
    <property type="entry name" value="MMPL"/>
    <property type="match status" value="2"/>
</dbReference>
<dbReference type="Gene3D" id="1.20.1640.10">
    <property type="entry name" value="Multidrug efflux transporter AcrB transmembrane domain"/>
    <property type="match status" value="2"/>
</dbReference>
<sequence>MIKVGKWIARHRVLILVVAVILLFPSMYGFEHTRTNYDLLTYLPDTLETVKGQDILVDEYGMGAFSMIVVENEDLKDVAKLEKDIEAIPHVKDVLWYDDVADINLPVDMIPKNLREKFFNGDATMMIALLDDSTSADSSMEAVEQIRQTVKDDCYVSGMTAILNDLKSLTDQELPIYVTIAVALCLAALLLLTDSFAVPFLFLIDIGMAIIYNMGTNMVFGQISYITKAVAAVLQLGVTTDYSIFLLGSYRENKERFPGDNNRAMGHAISNTFKSIIGSSVTTIAGFIALCFMSFSLGFDMGLVMAKGVLFGVLSCVTILPALVLIFDKLITKTTHRPLLRNTDRLSDFVTKHWVIWLVIFAVMFVPALYGNNNVKNYYDMSGSLPKTLPSSIAETKLEDDFGSSTMHVILMDKDLPAKDQKAVLDQIDDVDGVNYCIGIRSLVGSEVPDSMIPAKAKSMLESDKYTLAFVSSQYYTGSDEVNAQIDDINKILKQYDPNGMLIGEAPLTHDLVDVTNVDFMHVNTASIGIIFFIILFVFKSFSLPVILEATIEFAIFVNMAIEFYTGTSVSFVTSIVLGTVQLGSTVDYAILMTSRFQKERQRGRDKKTAVTIAHRACMPSIITSGAAFFAATFGVAVYSDIDVIHSICMMLARGALISMVTVIFVLPGWFMLLDGFIEKTSIDFLGTKKAARKAAAQSRRIGTAATAAAAGSGQVSGASGDTGVTGASGMETAEDSSKTSGDSEKQDFKE</sequence>
<keyword evidence="5 7" id="KW-0472">Membrane</keyword>
<feature type="transmembrane region" description="Helical" evidence="7">
    <location>
        <begin position="520"/>
        <end position="539"/>
    </location>
</feature>
<feature type="domain" description="Membrane transport protein MMPL" evidence="8">
    <location>
        <begin position="120"/>
        <end position="327"/>
    </location>
</feature>
<dbReference type="InterPro" id="IPR004869">
    <property type="entry name" value="MMPL_dom"/>
</dbReference>
<accession>A0A7X2P6X6</accession>
<evidence type="ECO:0000313" key="9">
    <source>
        <dbReference type="EMBL" id="MST81348.1"/>
    </source>
</evidence>
<name>A0A7X2P6X6_9FIRM</name>
<dbReference type="AlphaFoldDB" id="A0A7X2P6X6"/>
<feature type="domain" description="Membrane transport protein MMPL" evidence="8">
    <location>
        <begin position="405"/>
        <end position="670"/>
    </location>
</feature>
<keyword evidence="2" id="KW-1003">Cell membrane</keyword>
<evidence type="ECO:0000259" key="8">
    <source>
        <dbReference type="Pfam" id="PF03176"/>
    </source>
</evidence>
<feature type="transmembrane region" description="Helical" evidence="7">
    <location>
        <begin position="200"/>
        <end position="223"/>
    </location>
</feature>
<feature type="transmembrane region" description="Helical" evidence="7">
    <location>
        <begin position="229"/>
        <end position="250"/>
    </location>
</feature>
<feature type="transmembrane region" description="Helical" evidence="7">
    <location>
        <begin position="271"/>
        <end position="297"/>
    </location>
</feature>
<reference evidence="9 10" key="1">
    <citation type="submission" date="2019-08" db="EMBL/GenBank/DDBJ databases">
        <title>In-depth cultivation of the pig gut microbiome towards novel bacterial diversity and tailored functional studies.</title>
        <authorList>
            <person name="Wylensek D."/>
            <person name="Hitch T.C.A."/>
            <person name="Clavel T."/>
        </authorList>
    </citation>
    <scope>NUCLEOTIDE SEQUENCE [LARGE SCALE GENOMIC DNA]</scope>
    <source>
        <strain evidence="9 10">Oil+RF-744-WCA-WT-13</strain>
    </source>
</reference>
<evidence type="ECO:0000256" key="5">
    <source>
        <dbReference type="ARBA" id="ARBA00023136"/>
    </source>
</evidence>
<evidence type="ECO:0000256" key="1">
    <source>
        <dbReference type="ARBA" id="ARBA00004651"/>
    </source>
</evidence>
<dbReference type="InterPro" id="IPR050545">
    <property type="entry name" value="Mycobact_MmpL"/>
</dbReference>
<evidence type="ECO:0000256" key="6">
    <source>
        <dbReference type="SAM" id="MobiDB-lite"/>
    </source>
</evidence>
<evidence type="ECO:0000256" key="7">
    <source>
        <dbReference type="SAM" id="Phobius"/>
    </source>
</evidence>
<comment type="subcellular location">
    <subcellularLocation>
        <location evidence="1">Cell membrane</location>
        <topology evidence="1">Multi-pass membrane protein</topology>
    </subcellularLocation>
</comment>
<feature type="transmembrane region" description="Helical" evidence="7">
    <location>
        <begin position="349"/>
        <end position="370"/>
    </location>
</feature>
<evidence type="ECO:0000256" key="3">
    <source>
        <dbReference type="ARBA" id="ARBA00022692"/>
    </source>
</evidence>
<dbReference type="PANTHER" id="PTHR33406:SF13">
    <property type="entry name" value="MEMBRANE PROTEIN YDFJ"/>
    <property type="match status" value="1"/>
</dbReference>
<dbReference type="PANTHER" id="PTHR33406">
    <property type="entry name" value="MEMBRANE PROTEIN MJ1562-RELATED"/>
    <property type="match status" value="1"/>
</dbReference>
<comment type="caution">
    <text evidence="9">The sequence shown here is derived from an EMBL/GenBank/DDBJ whole genome shotgun (WGS) entry which is preliminary data.</text>
</comment>
<feature type="transmembrane region" description="Helical" evidence="7">
    <location>
        <begin position="174"/>
        <end position="193"/>
    </location>
</feature>
<evidence type="ECO:0000256" key="2">
    <source>
        <dbReference type="ARBA" id="ARBA00022475"/>
    </source>
</evidence>
<keyword evidence="4 7" id="KW-1133">Transmembrane helix</keyword>
<keyword evidence="10" id="KW-1185">Reference proteome</keyword>
<feature type="transmembrane region" description="Helical" evidence="7">
    <location>
        <begin position="309"/>
        <end position="328"/>
    </location>
</feature>
<protein>
    <submittedName>
        <fullName evidence="9">MMPL family transporter</fullName>
    </submittedName>
</protein>
<dbReference type="GO" id="GO:0005886">
    <property type="term" value="C:plasma membrane"/>
    <property type="evidence" value="ECO:0007669"/>
    <property type="project" value="UniProtKB-SubCell"/>
</dbReference>
<keyword evidence="3 7" id="KW-0812">Transmembrane</keyword>
<proteinExistence type="predicted"/>
<evidence type="ECO:0000256" key="4">
    <source>
        <dbReference type="ARBA" id="ARBA00022989"/>
    </source>
</evidence>
<dbReference type="Proteomes" id="UP000466864">
    <property type="component" value="Unassembled WGS sequence"/>
</dbReference>
<feature type="transmembrane region" description="Helical" evidence="7">
    <location>
        <begin position="613"/>
        <end position="639"/>
    </location>
</feature>
<organism evidence="9 10">
    <name type="scientific">Bilifractor porci</name>
    <dbReference type="NCBI Taxonomy" id="2606636"/>
    <lineage>
        <taxon>Bacteria</taxon>
        <taxon>Bacillati</taxon>
        <taxon>Bacillota</taxon>
        <taxon>Clostridia</taxon>
        <taxon>Lachnospirales</taxon>
        <taxon>Lachnospiraceae</taxon>
        <taxon>Bilifractor</taxon>
    </lineage>
</organism>
<gene>
    <name evidence="9" type="ORF">FYJ60_03325</name>
</gene>
<feature type="transmembrane region" description="Helical" evidence="7">
    <location>
        <begin position="572"/>
        <end position="592"/>
    </location>
</feature>
<evidence type="ECO:0000313" key="10">
    <source>
        <dbReference type="Proteomes" id="UP000466864"/>
    </source>
</evidence>